<comment type="caution">
    <text evidence="1">The sequence shown here is derived from an EMBL/GenBank/DDBJ whole genome shotgun (WGS) entry which is preliminary data.</text>
</comment>
<organism evidence="1 2">
    <name type="scientific">Araneus ventricosus</name>
    <name type="common">Orbweaver spider</name>
    <name type="synonym">Epeira ventricosa</name>
    <dbReference type="NCBI Taxonomy" id="182803"/>
    <lineage>
        <taxon>Eukaryota</taxon>
        <taxon>Metazoa</taxon>
        <taxon>Ecdysozoa</taxon>
        <taxon>Arthropoda</taxon>
        <taxon>Chelicerata</taxon>
        <taxon>Arachnida</taxon>
        <taxon>Araneae</taxon>
        <taxon>Araneomorphae</taxon>
        <taxon>Entelegynae</taxon>
        <taxon>Araneoidea</taxon>
        <taxon>Araneidae</taxon>
        <taxon>Araneus</taxon>
    </lineage>
</organism>
<dbReference type="Proteomes" id="UP000499080">
    <property type="component" value="Unassembled WGS sequence"/>
</dbReference>
<keyword evidence="2" id="KW-1185">Reference proteome</keyword>
<accession>A0A4Y2QF76</accession>
<proteinExistence type="predicted"/>
<evidence type="ECO:0000313" key="1">
    <source>
        <dbReference type="EMBL" id="GBN61793.1"/>
    </source>
</evidence>
<name>A0A4Y2QF76_ARAVE</name>
<dbReference type="AlphaFoldDB" id="A0A4Y2QF76"/>
<evidence type="ECO:0000313" key="2">
    <source>
        <dbReference type="Proteomes" id="UP000499080"/>
    </source>
</evidence>
<dbReference type="EMBL" id="BGPR01013695">
    <property type="protein sequence ID" value="GBN61793.1"/>
    <property type="molecule type" value="Genomic_DNA"/>
</dbReference>
<protein>
    <submittedName>
        <fullName evidence="1">Uncharacterized protein</fullName>
    </submittedName>
</protein>
<gene>
    <name evidence="1" type="ORF">AVEN_147538_1</name>
</gene>
<sequence length="83" mass="9621">MERHRQRTTAATTEGQHLVWEPELAVTQCIRRCSRCAPPEEKEVRITKSTENNIAIREFVLAVRPYGKRTSKVKRPAPLIDQH</sequence>
<reference evidence="1 2" key="1">
    <citation type="journal article" date="2019" name="Sci. Rep.">
        <title>Orb-weaving spider Araneus ventricosus genome elucidates the spidroin gene catalogue.</title>
        <authorList>
            <person name="Kono N."/>
            <person name="Nakamura H."/>
            <person name="Ohtoshi R."/>
            <person name="Moran D.A.P."/>
            <person name="Shinohara A."/>
            <person name="Yoshida Y."/>
            <person name="Fujiwara M."/>
            <person name="Mori M."/>
            <person name="Tomita M."/>
            <person name="Arakawa K."/>
        </authorList>
    </citation>
    <scope>NUCLEOTIDE SEQUENCE [LARGE SCALE GENOMIC DNA]</scope>
</reference>